<comment type="caution">
    <text evidence="14">The sequence shown here is derived from an EMBL/GenBank/DDBJ whole genome shotgun (WGS) entry which is preliminary data.</text>
</comment>
<dbReference type="EMBL" id="MHOX01000012">
    <property type="protein sequence ID" value="OGZ71149.1"/>
    <property type="molecule type" value="Genomic_DNA"/>
</dbReference>
<evidence type="ECO:0000256" key="9">
    <source>
        <dbReference type="ARBA" id="ARBA00023306"/>
    </source>
</evidence>
<dbReference type="GO" id="GO:0051301">
    <property type="term" value="P:cell division"/>
    <property type="evidence" value="ECO:0007669"/>
    <property type="project" value="UniProtKB-KW"/>
</dbReference>
<keyword evidence="7 11" id="KW-1133">Transmembrane helix</keyword>
<evidence type="ECO:0000256" key="2">
    <source>
        <dbReference type="ARBA" id="ARBA00007379"/>
    </source>
</evidence>
<keyword evidence="5 10" id="KW-0132">Cell division</keyword>
<comment type="subcellular location">
    <subcellularLocation>
        <location evidence="1">Cell membrane</location>
        <topology evidence="1">Multi-pass membrane protein</topology>
    </subcellularLocation>
</comment>
<dbReference type="Gene3D" id="3.30.70.3040">
    <property type="match status" value="1"/>
</dbReference>
<dbReference type="GO" id="GO:0005886">
    <property type="term" value="C:plasma membrane"/>
    <property type="evidence" value="ECO:0007669"/>
    <property type="project" value="UniProtKB-SubCell"/>
</dbReference>
<keyword evidence="8 10" id="KW-0472">Membrane</keyword>
<feature type="transmembrane region" description="Helical" evidence="11">
    <location>
        <begin position="21"/>
        <end position="42"/>
    </location>
</feature>
<evidence type="ECO:0000259" key="13">
    <source>
        <dbReference type="Pfam" id="PF18075"/>
    </source>
</evidence>
<accession>A0A1G2I8W6</accession>
<protein>
    <recommendedName>
        <fullName evidence="3 10">Cell division protein FtsX</fullName>
    </recommendedName>
</protein>
<dbReference type="InterPro" id="IPR040690">
    <property type="entry name" value="FtsX_ECD"/>
</dbReference>
<feature type="domain" description="FtsX extracellular" evidence="13">
    <location>
        <begin position="59"/>
        <end position="156"/>
    </location>
</feature>
<feature type="domain" description="ABC3 transporter permease C-terminal" evidence="12">
    <location>
        <begin position="183"/>
        <end position="302"/>
    </location>
</feature>
<evidence type="ECO:0000256" key="3">
    <source>
        <dbReference type="ARBA" id="ARBA00021907"/>
    </source>
</evidence>
<evidence type="ECO:0000313" key="15">
    <source>
        <dbReference type="Proteomes" id="UP000176308"/>
    </source>
</evidence>
<dbReference type="PANTHER" id="PTHR47755:SF1">
    <property type="entry name" value="CELL DIVISION PROTEIN FTSX"/>
    <property type="match status" value="1"/>
</dbReference>
<sequence>MLTNFKRIIKFAFTDFWINKGISLAAIFVLVITIMLASGLFFSRGVTQYLVSQIQDKIDITAYFKEDVLEEDILKIKDEILKNSPGIKKIEYVSKNDALETFTQKHKDSSVLSKALEEVGQNPFLPSLNITTTGSALQYEQISNILQTENYSPFIDKVDFSQKKDTIEKVFAITSNINIFGLILGVILVIVAILVVFNTIKLTVEGSKNEISTMRIVGASNWFIRGPFIVQGAIYGLVAFIICFALSFLFAYFLSSKIGIILPGFSAVSYFLSNFWIFILIQLGFGVGLGMISSFIVVKKYLDI</sequence>
<evidence type="ECO:0000256" key="8">
    <source>
        <dbReference type="ARBA" id="ARBA00023136"/>
    </source>
</evidence>
<dbReference type="AlphaFoldDB" id="A0A1G2I8W6"/>
<proteinExistence type="inferred from homology"/>
<evidence type="ECO:0000256" key="7">
    <source>
        <dbReference type="ARBA" id="ARBA00022989"/>
    </source>
</evidence>
<dbReference type="PANTHER" id="PTHR47755">
    <property type="entry name" value="CELL DIVISION PROTEIN FTSX"/>
    <property type="match status" value="1"/>
</dbReference>
<feature type="transmembrane region" description="Helical" evidence="11">
    <location>
        <begin position="233"/>
        <end position="255"/>
    </location>
</feature>
<dbReference type="Proteomes" id="UP000176308">
    <property type="component" value="Unassembled WGS sequence"/>
</dbReference>
<evidence type="ECO:0000256" key="4">
    <source>
        <dbReference type="ARBA" id="ARBA00022475"/>
    </source>
</evidence>
<evidence type="ECO:0000256" key="1">
    <source>
        <dbReference type="ARBA" id="ARBA00004651"/>
    </source>
</evidence>
<gene>
    <name evidence="14" type="ORF">A2904_00815</name>
</gene>
<evidence type="ECO:0000259" key="12">
    <source>
        <dbReference type="Pfam" id="PF02687"/>
    </source>
</evidence>
<evidence type="ECO:0000256" key="10">
    <source>
        <dbReference type="PIRNR" id="PIRNR003097"/>
    </source>
</evidence>
<dbReference type="InterPro" id="IPR003838">
    <property type="entry name" value="ABC3_permease_C"/>
</dbReference>
<dbReference type="Pfam" id="PF02687">
    <property type="entry name" value="FtsX"/>
    <property type="match status" value="1"/>
</dbReference>
<dbReference type="Pfam" id="PF18075">
    <property type="entry name" value="FtsX_ECD"/>
    <property type="match status" value="1"/>
</dbReference>
<dbReference type="PIRSF" id="PIRSF003097">
    <property type="entry name" value="FtsX"/>
    <property type="match status" value="1"/>
</dbReference>
<keyword evidence="6 11" id="KW-0812">Transmembrane</keyword>
<feature type="transmembrane region" description="Helical" evidence="11">
    <location>
        <begin position="179"/>
        <end position="200"/>
    </location>
</feature>
<keyword evidence="9 10" id="KW-0131">Cell cycle</keyword>
<keyword evidence="4 10" id="KW-1003">Cell membrane</keyword>
<feature type="transmembrane region" description="Helical" evidence="11">
    <location>
        <begin position="275"/>
        <end position="298"/>
    </location>
</feature>
<dbReference type="InterPro" id="IPR004513">
    <property type="entry name" value="FtsX"/>
</dbReference>
<evidence type="ECO:0000256" key="5">
    <source>
        <dbReference type="ARBA" id="ARBA00022618"/>
    </source>
</evidence>
<evidence type="ECO:0000313" key="14">
    <source>
        <dbReference type="EMBL" id="OGZ71149.1"/>
    </source>
</evidence>
<evidence type="ECO:0000256" key="6">
    <source>
        <dbReference type="ARBA" id="ARBA00022692"/>
    </source>
</evidence>
<name>A0A1G2I8W6_9BACT</name>
<evidence type="ECO:0000256" key="11">
    <source>
        <dbReference type="SAM" id="Phobius"/>
    </source>
</evidence>
<organism evidence="14 15">
    <name type="scientific">Candidatus Staskawiczbacteria bacterium RIFCSPLOWO2_01_FULL_33_9</name>
    <dbReference type="NCBI Taxonomy" id="1802211"/>
    <lineage>
        <taxon>Bacteria</taxon>
        <taxon>Candidatus Staskawicziibacteriota</taxon>
    </lineage>
</organism>
<reference evidence="14 15" key="1">
    <citation type="journal article" date="2016" name="Nat. Commun.">
        <title>Thousands of microbial genomes shed light on interconnected biogeochemical processes in an aquifer system.</title>
        <authorList>
            <person name="Anantharaman K."/>
            <person name="Brown C.T."/>
            <person name="Hug L.A."/>
            <person name="Sharon I."/>
            <person name="Castelle C.J."/>
            <person name="Probst A.J."/>
            <person name="Thomas B.C."/>
            <person name="Singh A."/>
            <person name="Wilkins M.J."/>
            <person name="Karaoz U."/>
            <person name="Brodie E.L."/>
            <person name="Williams K.H."/>
            <person name="Hubbard S.S."/>
            <person name="Banfield J.F."/>
        </authorList>
    </citation>
    <scope>NUCLEOTIDE SEQUENCE [LARGE SCALE GENOMIC DNA]</scope>
</reference>
<dbReference type="SUPFAM" id="SSF56837">
    <property type="entry name" value="Colicin"/>
    <property type="match status" value="1"/>
</dbReference>
<comment type="similarity">
    <text evidence="2 10">Belongs to the ABC-4 integral membrane protein family. FtsX subfamily.</text>
</comment>